<dbReference type="RefSeq" id="WP_167807747.1">
    <property type="nucleotide sequence ID" value="NZ_JAAVMB010000012.1"/>
</dbReference>
<evidence type="ECO:0000259" key="1">
    <source>
        <dbReference type="Pfam" id="PF18813"/>
    </source>
</evidence>
<evidence type="ECO:0000313" key="2">
    <source>
        <dbReference type="EMBL" id="NKC68562.1"/>
    </source>
</evidence>
<accession>A0A7X6DA10</accession>
<dbReference type="Proteomes" id="UP000521358">
    <property type="component" value="Unassembled WGS sequence"/>
</dbReference>
<dbReference type="InterPro" id="IPR041420">
    <property type="entry name" value="PBECR4"/>
</dbReference>
<dbReference type="AlphaFoldDB" id="A0A7X6DA10"/>
<evidence type="ECO:0000313" key="3">
    <source>
        <dbReference type="Proteomes" id="UP000521358"/>
    </source>
</evidence>
<reference evidence="2 3" key="1">
    <citation type="submission" date="2020-03" db="EMBL/GenBank/DDBJ databases">
        <title>Bacterial samples isolated from urine from healthy bovine heifers (Gyr breed).</title>
        <authorList>
            <person name="Giannattasio-Ferraz S."/>
            <person name="Maskeri L."/>
            <person name="Penido A."/>
            <person name="Barbosa-Stancioli E.F."/>
            <person name="Putonti C."/>
        </authorList>
    </citation>
    <scope>NUCLEOTIDE SEQUENCE [LARGE SCALE GENOMIC DNA]</scope>
    <source>
        <strain evidence="2 3">UFMG-H7</strain>
    </source>
</reference>
<protein>
    <recommendedName>
        <fullName evidence="1">Phage-Barnase-EndoU-ColicinE5/D-RelE like nuclease 4 domain-containing protein</fullName>
    </recommendedName>
</protein>
<name>A0A7X6DA10_9ENTE</name>
<dbReference type="Pfam" id="PF18813">
    <property type="entry name" value="PBECR4"/>
    <property type="match status" value="1"/>
</dbReference>
<gene>
    <name evidence="2" type="ORF">HED35_10720</name>
</gene>
<sequence>MTTNYKHLKEFTISIEEDNLPHLIGLHYVNKNGQANKILIGIKQGKVNKKTIKKQHKYGEMSIKDRIESCPFINEVMNGADIEVLYPTENMKPNAQRLSIVFSRKERTGEIILA</sequence>
<feature type="domain" description="Phage-Barnase-EndoU-ColicinE5/D-RelE like nuclease 4" evidence="1">
    <location>
        <begin position="6"/>
        <end position="79"/>
    </location>
</feature>
<proteinExistence type="predicted"/>
<organism evidence="2 3">
    <name type="scientific">Vagococcus fluvialis</name>
    <dbReference type="NCBI Taxonomy" id="2738"/>
    <lineage>
        <taxon>Bacteria</taxon>
        <taxon>Bacillati</taxon>
        <taxon>Bacillota</taxon>
        <taxon>Bacilli</taxon>
        <taxon>Lactobacillales</taxon>
        <taxon>Enterococcaceae</taxon>
        <taxon>Vagococcus</taxon>
    </lineage>
</organism>
<comment type="caution">
    <text evidence="2">The sequence shown here is derived from an EMBL/GenBank/DDBJ whole genome shotgun (WGS) entry which is preliminary data.</text>
</comment>
<dbReference type="EMBL" id="JAAVMB010000012">
    <property type="protein sequence ID" value="NKC68562.1"/>
    <property type="molecule type" value="Genomic_DNA"/>
</dbReference>